<accession>A0ACB9J8N0</accession>
<dbReference type="EMBL" id="CM042022">
    <property type="protein sequence ID" value="KAI3816674.1"/>
    <property type="molecule type" value="Genomic_DNA"/>
</dbReference>
<reference evidence="2" key="1">
    <citation type="journal article" date="2022" name="Mol. Ecol. Resour.">
        <title>The genomes of chicory, endive, great burdock and yacon provide insights into Asteraceae palaeo-polyploidization history and plant inulin production.</title>
        <authorList>
            <person name="Fan W."/>
            <person name="Wang S."/>
            <person name="Wang H."/>
            <person name="Wang A."/>
            <person name="Jiang F."/>
            <person name="Liu H."/>
            <person name="Zhao H."/>
            <person name="Xu D."/>
            <person name="Zhang Y."/>
        </authorList>
    </citation>
    <scope>NUCLEOTIDE SEQUENCE [LARGE SCALE GENOMIC DNA]</scope>
    <source>
        <strain evidence="2">cv. Yunnan</strain>
    </source>
</reference>
<keyword evidence="2" id="KW-1185">Reference proteome</keyword>
<gene>
    <name evidence="1" type="ORF">L1987_16377</name>
</gene>
<protein>
    <submittedName>
        <fullName evidence="1">Uncharacterized protein</fullName>
    </submittedName>
</protein>
<evidence type="ECO:0000313" key="1">
    <source>
        <dbReference type="EMBL" id="KAI3816674.1"/>
    </source>
</evidence>
<sequence length="406" mass="45084">MASEADVSVSTLIQRLIAMPLLAAFATAGSEPDRNHNSENPDHESTNRQSIDRIILINPLTQQMTVIGGSGASFDSVLNSLITKEGQPPASQASIDGIQVVEVKDADEIESLGGECAICLEEWAVGDVAKEMPCKHKFHGGCVDRWLKIHGSCPLCRHKMPVDDFDKKIGDESGRRRRREVWVALAFGNGRSAGEDEGLNEESLVESRESVLKLAIKHLDLQVFDAFGSIMMCFWLEICENNVPSKLHFFKMNNCEVLLKSRLRASAHSLLNHFSISLNKLRTTPTSPDLKETINKEFLTLEELNMVMAQLGIQQCCGHDGNIDILSVFDDEEPSLGEVKVAFDVFDVNSDGFIDEFELQRVLCNLGQPEMVKLEACRNMIKGFDINGDGLVDFDEFVKLMETCSF</sequence>
<organism evidence="1 2">
    <name type="scientific">Smallanthus sonchifolius</name>
    <dbReference type="NCBI Taxonomy" id="185202"/>
    <lineage>
        <taxon>Eukaryota</taxon>
        <taxon>Viridiplantae</taxon>
        <taxon>Streptophyta</taxon>
        <taxon>Embryophyta</taxon>
        <taxon>Tracheophyta</taxon>
        <taxon>Spermatophyta</taxon>
        <taxon>Magnoliopsida</taxon>
        <taxon>eudicotyledons</taxon>
        <taxon>Gunneridae</taxon>
        <taxon>Pentapetalae</taxon>
        <taxon>asterids</taxon>
        <taxon>campanulids</taxon>
        <taxon>Asterales</taxon>
        <taxon>Asteraceae</taxon>
        <taxon>Asteroideae</taxon>
        <taxon>Heliantheae alliance</taxon>
        <taxon>Millerieae</taxon>
        <taxon>Smallanthus</taxon>
    </lineage>
</organism>
<proteinExistence type="predicted"/>
<name>A0ACB9J8N0_9ASTR</name>
<reference evidence="1 2" key="2">
    <citation type="journal article" date="2022" name="Mol. Ecol. Resour.">
        <title>The genomes of chicory, endive, great burdock and yacon provide insights into Asteraceae paleo-polyploidization history and plant inulin production.</title>
        <authorList>
            <person name="Fan W."/>
            <person name="Wang S."/>
            <person name="Wang H."/>
            <person name="Wang A."/>
            <person name="Jiang F."/>
            <person name="Liu H."/>
            <person name="Zhao H."/>
            <person name="Xu D."/>
            <person name="Zhang Y."/>
        </authorList>
    </citation>
    <scope>NUCLEOTIDE SEQUENCE [LARGE SCALE GENOMIC DNA]</scope>
    <source>
        <strain evidence="2">cv. Yunnan</strain>
        <tissue evidence="1">Leaves</tissue>
    </source>
</reference>
<evidence type="ECO:0000313" key="2">
    <source>
        <dbReference type="Proteomes" id="UP001056120"/>
    </source>
</evidence>
<comment type="caution">
    <text evidence="1">The sequence shown here is derived from an EMBL/GenBank/DDBJ whole genome shotgun (WGS) entry which is preliminary data.</text>
</comment>
<dbReference type="Proteomes" id="UP001056120">
    <property type="component" value="Linkage Group LG05"/>
</dbReference>